<dbReference type="Proteomes" id="UP000607653">
    <property type="component" value="Unassembled WGS sequence"/>
</dbReference>
<name>A0A822XPY9_NELNU</name>
<feature type="compositionally biased region" description="Basic and acidic residues" evidence="1">
    <location>
        <begin position="76"/>
        <end position="96"/>
    </location>
</feature>
<keyword evidence="3" id="KW-1185">Reference proteome</keyword>
<proteinExistence type="predicted"/>
<accession>A0A822XPY9</accession>
<evidence type="ECO:0000256" key="1">
    <source>
        <dbReference type="SAM" id="MobiDB-lite"/>
    </source>
</evidence>
<protein>
    <submittedName>
        <fullName evidence="2">Uncharacterized protein</fullName>
    </submittedName>
</protein>
<organism evidence="2 3">
    <name type="scientific">Nelumbo nucifera</name>
    <name type="common">Sacred lotus</name>
    <dbReference type="NCBI Taxonomy" id="4432"/>
    <lineage>
        <taxon>Eukaryota</taxon>
        <taxon>Viridiplantae</taxon>
        <taxon>Streptophyta</taxon>
        <taxon>Embryophyta</taxon>
        <taxon>Tracheophyta</taxon>
        <taxon>Spermatophyta</taxon>
        <taxon>Magnoliopsida</taxon>
        <taxon>Proteales</taxon>
        <taxon>Nelumbonaceae</taxon>
        <taxon>Nelumbo</taxon>
    </lineage>
</organism>
<evidence type="ECO:0000313" key="3">
    <source>
        <dbReference type="Proteomes" id="UP000607653"/>
    </source>
</evidence>
<reference evidence="2 3" key="1">
    <citation type="journal article" date="2020" name="Mol. Biol. Evol.">
        <title>Distinct Expression and Methylation Patterns for Genes with Different Fates following a Single Whole-Genome Duplication in Flowering Plants.</title>
        <authorList>
            <person name="Shi T."/>
            <person name="Rahmani R.S."/>
            <person name="Gugger P.F."/>
            <person name="Wang M."/>
            <person name="Li H."/>
            <person name="Zhang Y."/>
            <person name="Li Z."/>
            <person name="Wang Q."/>
            <person name="Van de Peer Y."/>
            <person name="Marchal K."/>
            <person name="Chen J."/>
        </authorList>
    </citation>
    <scope>NUCLEOTIDE SEQUENCE [LARGE SCALE GENOMIC DNA]</scope>
    <source>
        <tissue evidence="2">Leaf</tissue>
    </source>
</reference>
<feature type="region of interest" description="Disordered" evidence="1">
    <location>
        <begin position="1"/>
        <end position="33"/>
    </location>
</feature>
<feature type="compositionally biased region" description="Basic residues" evidence="1">
    <location>
        <begin position="1"/>
        <end position="13"/>
    </location>
</feature>
<dbReference type="EMBL" id="DUZY01000001">
    <property type="protein sequence ID" value="DAD22397.1"/>
    <property type="molecule type" value="Genomic_DNA"/>
</dbReference>
<feature type="region of interest" description="Disordered" evidence="1">
    <location>
        <begin position="76"/>
        <end position="105"/>
    </location>
</feature>
<evidence type="ECO:0000313" key="2">
    <source>
        <dbReference type="EMBL" id="DAD22397.1"/>
    </source>
</evidence>
<gene>
    <name evidence="2" type="ORF">HUJ06_023860</name>
</gene>
<dbReference type="AlphaFoldDB" id="A0A822XPY9"/>
<comment type="caution">
    <text evidence="2">The sequence shown here is derived from an EMBL/GenBank/DDBJ whole genome shotgun (WGS) entry which is preliminary data.</text>
</comment>
<sequence>MREKRKGRKREKRRERTEGFAAGTSGAQSETPLPTFAAGTAALSDSRCSSSSALYLSAGYGGWKWRQICCRVENVDGRKREEEGEKEGKEKGENKGLRRWNRHSL</sequence>